<keyword evidence="1" id="KW-0732">Signal</keyword>
<accession>A0A9D9NJC2</accession>
<evidence type="ECO:0000256" key="1">
    <source>
        <dbReference type="SAM" id="SignalP"/>
    </source>
</evidence>
<dbReference type="Gene3D" id="2.60.40.4070">
    <property type="match status" value="1"/>
</dbReference>
<evidence type="ECO:0000259" key="2">
    <source>
        <dbReference type="Pfam" id="PF01364"/>
    </source>
</evidence>
<organism evidence="3 4">
    <name type="scientific">Candidatus Limisoma faecipullorum</name>
    <dbReference type="NCBI Taxonomy" id="2840854"/>
    <lineage>
        <taxon>Bacteria</taxon>
        <taxon>Pseudomonadati</taxon>
        <taxon>Bacteroidota</taxon>
        <taxon>Bacteroidia</taxon>
        <taxon>Bacteroidales</taxon>
        <taxon>Candidatus Limisoma</taxon>
    </lineage>
</organism>
<dbReference type="InterPro" id="IPR029030">
    <property type="entry name" value="Caspase-like_dom_sf"/>
</dbReference>
<gene>
    <name evidence="3" type="primary">porU</name>
    <name evidence="3" type="ORF">IAB88_00920</name>
</gene>
<dbReference type="SUPFAM" id="SSF52129">
    <property type="entry name" value="Caspase-like"/>
    <property type="match status" value="1"/>
</dbReference>
<dbReference type="CDD" id="cd02258">
    <property type="entry name" value="Peptidase_C25_N"/>
    <property type="match status" value="1"/>
</dbReference>
<dbReference type="EMBL" id="JADIMC010000012">
    <property type="protein sequence ID" value="MBO8475535.1"/>
    <property type="molecule type" value="Genomic_DNA"/>
</dbReference>
<dbReference type="GO" id="GO:0008234">
    <property type="term" value="F:cysteine-type peptidase activity"/>
    <property type="evidence" value="ECO:0007669"/>
    <property type="project" value="InterPro"/>
</dbReference>
<dbReference type="Pfam" id="PF01364">
    <property type="entry name" value="Peptidase_C25"/>
    <property type="match status" value="1"/>
</dbReference>
<evidence type="ECO:0000313" key="3">
    <source>
        <dbReference type="EMBL" id="MBO8475535.1"/>
    </source>
</evidence>
<feature type="signal peptide" evidence="1">
    <location>
        <begin position="1"/>
        <end position="27"/>
    </location>
</feature>
<sequence>MNLYKSSSLRLVCVLTAFLLSAISSMAADGYADKSVLASGKWVKIKVDESGMYQLSRSTLSGMGFSDISKVKIYGYGGAMISERMGDGYVDDLPQIPVYNDGSKIVFYAQGPVSWEDSGNSIVPVEHIRNPYSVSGYYFVTENDNENEFISTGEAVTDSGMPLITTTIATALHEEESYAPANTGRSLFGEDFKYRSTQTFRFDLPGKADNTAVGVRVNFFADMTSVGSVRISSEGKQVASASISSTSTNDNYAIGALATCCGNVEVSGEQLELTLDFVPAGVVSFAYLDYIELNYRRKLRMDGDAVVFRSYSSNCRDSVFSIAGSNENTQVWDITERSCPMLVQTALNDSDLRFRQTSLGKREYVAFDPSWTFPVPEVEGHIANQNLHGEEAPTLLILSPAEFMQEAQRLADFHAEHDSMKVLVVDHRKVFNEFSSGTPDAMAYRKMAKMFWERTKSLPYSSNSKFRYMILFGRSLYDNRQLSSEGRTVRYPLLLTWESDNSTSQSTSYNSDDIFGALEDGATESGALCISLGRIPVKSVAEAGDVVDKIMNFVTDPDPGSWKNSVLMIADDGDAGIHMESSERAIVNMQNNGGESYFYNRVYIDAYERASEGTGNNSPEAREKMLRDFRNGTIYASYLGHGNPKSLSHNGLLRWNDIQNEFYYKHLPLFYTGTCEFTRWDDVEVSGGELLFLNTRGGVIGLITSSRATGISANGSLAEELGNQLFQPDKYGKMKRIGDILKDVKNSRLNVSDYGHRLKYVLIGDPVVKLKYPEYRIVVDEINGQNINGNDVYPEVMARQTVTLKGHLEDMAGDLVDNMDGELQATVYDSQESVTTHGYHEGDKDTGKELTYEEWNNKLYQGVDSIVGGMFEVTFKIPKEINDNYRPGLINLYAYSESAGIEANGNTDRLYIYGYDDTDVDDTTGPEIRLLALNSEDFKDGDTVNETPFLIAQVYDESGINLSEAGIGHSMTLTIDGKTTISGLSDYYSQDAAQVGYINYQLGELEEGYHTLRLRVWDIEGNVGEKTIAFYVEKGLAPQLVKVYSDANPAKTEANFYVRHNRPDATITVTISVYTMMGQEVWSNTSTGRSDMYLSMPVTWNLTDGTGRRVNRGIYLYRATVSTDGVNESTMAQRIAVAGE</sequence>
<dbReference type="NCBIfam" id="NF033707">
    <property type="entry name" value="T9SS_sortase"/>
    <property type="match status" value="1"/>
</dbReference>
<comment type="caution">
    <text evidence="3">The sequence shown here is derived from an EMBL/GenBank/DDBJ whole genome shotgun (WGS) entry which is preliminary data.</text>
</comment>
<dbReference type="Gene3D" id="3.40.50.1460">
    <property type="match status" value="1"/>
</dbReference>
<feature type="domain" description="Gingipain" evidence="2">
    <location>
        <begin position="396"/>
        <end position="770"/>
    </location>
</feature>
<proteinExistence type="predicted"/>
<dbReference type="GO" id="GO:0006508">
    <property type="term" value="P:proteolysis"/>
    <property type="evidence" value="ECO:0007669"/>
    <property type="project" value="InterPro"/>
</dbReference>
<name>A0A9D9NJC2_9BACT</name>
<dbReference type="Proteomes" id="UP000823598">
    <property type="component" value="Unassembled WGS sequence"/>
</dbReference>
<evidence type="ECO:0000313" key="4">
    <source>
        <dbReference type="Proteomes" id="UP000823598"/>
    </source>
</evidence>
<dbReference type="AlphaFoldDB" id="A0A9D9NJC2"/>
<dbReference type="InterPro" id="IPR001769">
    <property type="entry name" value="Gingipain"/>
</dbReference>
<protein>
    <submittedName>
        <fullName evidence="3">Type IX secretion system sortase PorU</fullName>
    </submittedName>
</protein>
<reference evidence="3" key="1">
    <citation type="submission" date="2020-10" db="EMBL/GenBank/DDBJ databases">
        <authorList>
            <person name="Gilroy R."/>
        </authorList>
    </citation>
    <scope>NUCLEOTIDE SEQUENCE</scope>
    <source>
        <strain evidence="3">6919</strain>
    </source>
</reference>
<reference evidence="3" key="2">
    <citation type="journal article" date="2021" name="PeerJ">
        <title>Extensive microbial diversity within the chicken gut microbiome revealed by metagenomics and culture.</title>
        <authorList>
            <person name="Gilroy R."/>
            <person name="Ravi A."/>
            <person name="Getino M."/>
            <person name="Pursley I."/>
            <person name="Horton D.L."/>
            <person name="Alikhan N.F."/>
            <person name="Baker D."/>
            <person name="Gharbi K."/>
            <person name="Hall N."/>
            <person name="Watson M."/>
            <person name="Adriaenssens E.M."/>
            <person name="Foster-Nyarko E."/>
            <person name="Jarju S."/>
            <person name="Secka A."/>
            <person name="Antonio M."/>
            <person name="Oren A."/>
            <person name="Chaudhuri R.R."/>
            <person name="La Ragione R."/>
            <person name="Hildebrand F."/>
            <person name="Pallen M.J."/>
        </authorList>
    </citation>
    <scope>NUCLEOTIDE SEQUENCE</scope>
    <source>
        <strain evidence="3">6919</strain>
    </source>
</reference>
<feature type="chain" id="PRO_5039352156" evidence="1">
    <location>
        <begin position="28"/>
        <end position="1140"/>
    </location>
</feature>